<gene>
    <name evidence="7" type="ORF">SDC9_112029</name>
</gene>
<dbReference type="GO" id="GO:0003677">
    <property type="term" value="F:DNA binding"/>
    <property type="evidence" value="ECO:0007669"/>
    <property type="project" value="InterPro"/>
</dbReference>
<dbReference type="Pfam" id="PF04542">
    <property type="entry name" value="Sigma70_r2"/>
    <property type="match status" value="1"/>
</dbReference>
<dbReference type="InterPro" id="IPR013249">
    <property type="entry name" value="RNA_pol_sigma70_r4_t2"/>
</dbReference>
<evidence type="ECO:0000313" key="7">
    <source>
        <dbReference type="EMBL" id="MPM65137.1"/>
    </source>
</evidence>
<evidence type="ECO:0000256" key="1">
    <source>
        <dbReference type="ARBA" id="ARBA00010641"/>
    </source>
</evidence>
<dbReference type="GO" id="GO:0006352">
    <property type="term" value="P:DNA-templated transcription initiation"/>
    <property type="evidence" value="ECO:0007669"/>
    <property type="project" value="InterPro"/>
</dbReference>
<keyword evidence="4" id="KW-0804">Transcription</keyword>
<evidence type="ECO:0000256" key="3">
    <source>
        <dbReference type="ARBA" id="ARBA00023082"/>
    </source>
</evidence>
<protein>
    <recommendedName>
        <fullName evidence="8">ECF RNA polymerase sigma factor SigW</fullName>
    </recommendedName>
</protein>
<dbReference type="PANTHER" id="PTHR43133:SF46">
    <property type="entry name" value="RNA POLYMERASE SIGMA-70 FACTOR ECF SUBFAMILY"/>
    <property type="match status" value="1"/>
</dbReference>
<keyword evidence="2" id="KW-0805">Transcription regulation</keyword>
<dbReference type="InterPro" id="IPR036388">
    <property type="entry name" value="WH-like_DNA-bd_sf"/>
</dbReference>
<dbReference type="InterPro" id="IPR039425">
    <property type="entry name" value="RNA_pol_sigma-70-like"/>
</dbReference>
<name>A0A645BID9_9ZZZZ</name>
<dbReference type="NCBIfam" id="TIGR02937">
    <property type="entry name" value="sigma70-ECF"/>
    <property type="match status" value="1"/>
</dbReference>
<keyword evidence="3" id="KW-0731">Sigma factor</keyword>
<dbReference type="SUPFAM" id="SSF88659">
    <property type="entry name" value="Sigma3 and sigma4 domains of RNA polymerase sigma factors"/>
    <property type="match status" value="1"/>
</dbReference>
<comment type="similarity">
    <text evidence="1">Belongs to the sigma-70 factor family. ECF subfamily.</text>
</comment>
<evidence type="ECO:0008006" key="8">
    <source>
        <dbReference type="Google" id="ProtNLM"/>
    </source>
</evidence>
<dbReference type="InterPro" id="IPR013324">
    <property type="entry name" value="RNA_pol_sigma_r3/r4-like"/>
</dbReference>
<feature type="domain" description="RNA polymerase sigma factor 70 region 4 type 2" evidence="6">
    <location>
        <begin position="120"/>
        <end position="170"/>
    </location>
</feature>
<dbReference type="NCBIfam" id="TIGR02985">
    <property type="entry name" value="Sig70_bacteroi1"/>
    <property type="match status" value="1"/>
</dbReference>
<dbReference type="InterPro" id="IPR013325">
    <property type="entry name" value="RNA_pol_sigma_r2"/>
</dbReference>
<dbReference type="SUPFAM" id="SSF88946">
    <property type="entry name" value="Sigma2 domain of RNA polymerase sigma factors"/>
    <property type="match status" value="1"/>
</dbReference>
<dbReference type="Gene3D" id="1.10.10.10">
    <property type="entry name" value="Winged helix-like DNA-binding domain superfamily/Winged helix DNA-binding domain"/>
    <property type="match status" value="1"/>
</dbReference>
<dbReference type="InterPro" id="IPR014284">
    <property type="entry name" value="RNA_pol_sigma-70_dom"/>
</dbReference>
<dbReference type="AlphaFoldDB" id="A0A645BID9"/>
<dbReference type="Gene3D" id="1.10.1740.10">
    <property type="match status" value="1"/>
</dbReference>
<dbReference type="PANTHER" id="PTHR43133">
    <property type="entry name" value="RNA POLYMERASE ECF-TYPE SIGMA FACTO"/>
    <property type="match status" value="1"/>
</dbReference>
<sequence>MVEDLLLVTGIRNGDFNAFGKLFRKYYSPLLYYAAGITGSLDTAEDIIQDLFFVIWRDKSKLNIFISAKSYLYRAVRNRALQAMQRNGRETGLSQTGNYMDIPDPNTSGDMEYKELEGIIARSLVSMPRRRALIFRMHRFEEMKYKEIAKKLSLSVKTVEAEMTKALKSLKQEIEIHHQKS</sequence>
<feature type="domain" description="RNA polymerase sigma-70 region 2" evidence="5">
    <location>
        <begin position="22"/>
        <end position="89"/>
    </location>
</feature>
<comment type="caution">
    <text evidence="7">The sequence shown here is derived from an EMBL/GenBank/DDBJ whole genome shotgun (WGS) entry which is preliminary data.</text>
</comment>
<evidence type="ECO:0000256" key="4">
    <source>
        <dbReference type="ARBA" id="ARBA00023163"/>
    </source>
</evidence>
<evidence type="ECO:0000259" key="6">
    <source>
        <dbReference type="Pfam" id="PF08281"/>
    </source>
</evidence>
<dbReference type="EMBL" id="VSSQ01020351">
    <property type="protein sequence ID" value="MPM65137.1"/>
    <property type="molecule type" value="Genomic_DNA"/>
</dbReference>
<accession>A0A645BID9</accession>
<proteinExistence type="inferred from homology"/>
<organism evidence="7">
    <name type="scientific">bioreactor metagenome</name>
    <dbReference type="NCBI Taxonomy" id="1076179"/>
    <lineage>
        <taxon>unclassified sequences</taxon>
        <taxon>metagenomes</taxon>
        <taxon>ecological metagenomes</taxon>
    </lineage>
</organism>
<dbReference type="InterPro" id="IPR014327">
    <property type="entry name" value="RNA_pol_sigma70_bacteroid"/>
</dbReference>
<evidence type="ECO:0000259" key="5">
    <source>
        <dbReference type="Pfam" id="PF04542"/>
    </source>
</evidence>
<reference evidence="7" key="1">
    <citation type="submission" date="2019-08" db="EMBL/GenBank/DDBJ databases">
        <authorList>
            <person name="Kucharzyk K."/>
            <person name="Murdoch R.W."/>
            <person name="Higgins S."/>
            <person name="Loffler F."/>
        </authorList>
    </citation>
    <scope>NUCLEOTIDE SEQUENCE</scope>
</reference>
<dbReference type="InterPro" id="IPR007627">
    <property type="entry name" value="RNA_pol_sigma70_r2"/>
</dbReference>
<dbReference type="Pfam" id="PF08281">
    <property type="entry name" value="Sigma70_r4_2"/>
    <property type="match status" value="1"/>
</dbReference>
<dbReference type="GO" id="GO:0016987">
    <property type="term" value="F:sigma factor activity"/>
    <property type="evidence" value="ECO:0007669"/>
    <property type="project" value="UniProtKB-KW"/>
</dbReference>
<evidence type="ECO:0000256" key="2">
    <source>
        <dbReference type="ARBA" id="ARBA00023015"/>
    </source>
</evidence>